<evidence type="ECO:0000313" key="2">
    <source>
        <dbReference type="EMBL" id="BCJ46643.1"/>
    </source>
</evidence>
<protein>
    <submittedName>
        <fullName evidence="2">Uncharacterized protein</fullName>
    </submittedName>
</protein>
<accession>A0ABM7M4X5</accession>
<name>A0ABM7M4X5_9ACTN</name>
<gene>
    <name evidence="2" type="ORF">Aiant_73000</name>
</gene>
<reference evidence="2 3" key="1">
    <citation type="submission" date="2020-08" db="EMBL/GenBank/DDBJ databases">
        <title>Whole genome shotgun sequence of Actinoplanes ianthinogenes NBRC 13996.</title>
        <authorList>
            <person name="Komaki H."/>
            <person name="Tamura T."/>
        </authorList>
    </citation>
    <scope>NUCLEOTIDE SEQUENCE [LARGE SCALE GENOMIC DNA]</scope>
    <source>
        <strain evidence="2 3">NBRC 13996</strain>
    </source>
</reference>
<feature type="region of interest" description="Disordered" evidence="1">
    <location>
        <begin position="76"/>
        <end position="105"/>
    </location>
</feature>
<proteinExistence type="predicted"/>
<sequence>MGWSIRRCPGIRTHQSDPGGSVNFRRYEQAGCPGRRVRAPPRPVTGGDDTRNLPAPARALAVHLAPWNLFPMPGGTPPDRCPAANTRWTVPGGLGRWTNGGISQS</sequence>
<dbReference type="EMBL" id="AP023356">
    <property type="protein sequence ID" value="BCJ46643.1"/>
    <property type="molecule type" value="Genomic_DNA"/>
</dbReference>
<evidence type="ECO:0000313" key="3">
    <source>
        <dbReference type="Proteomes" id="UP000676967"/>
    </source>
</evidence>
<evidence type="ECO:0000256" key="1">
    <source>
        <dbReference type="SAM" id="MobiDB-lite"/>
    </source>
</evidence>
<organism evidence="2 3">
    <name type="scientific">Actinoplanes ianthinogenes</name>
    <dbReference type="NCBI Taxonomy" id="122358"/>
    <lineage>
        <taxon>Bacteria</taxon>
        <taxon>Bacillati</taxon>
        <taxon>Actinomycetota</taxon>
        <taxon>Actinomycetes</taxon>
        <taxon>Micromonosporales</taxon>
        <taxon>Micromonosporaceae</taxon>
        <taxon>Actinoplanes</taxon>
    </lineage>
</organism>
<keyword evidence="3" id="KW-1185">Reference proteome</keyword>
<feature type="region of interest" description="Disordered" evidence="1">
    <location>
        <begin position="1"/>
        <end position="53"/>
    </location>
</feature>
<dbReference type="Proteomes" id="UP000676967">
    <property type="component" value="Chromosome"/>
</dbReference>